<proteinExistence type="inferred from homology"/>
<feature type="transmembrane region" description="Helical" evidence="5">
    <location>
        <begin position="38"/>
        <end position="55"/>
    </location>
</feature>
<organism evidence="7 8">
    <name type="scientific">Stichopus japonicus</name>
    <name type="common">Sea cucumber</name>
    <dbReference type="NCBI Taxonomy" id="307972"/>
    <lineage>
        <taxon>Eukaryota</taxon>
        <taxon>Metazoa</taxon>
        <taxon>Echinodermata</taxon>
        <taxon>Eleutherozoa</taxon>
        <taxon>Echinozoa</taxon>
        <taxon>Holothuroidea</taxon>
        <taxon>Aspidochirotacea</taxon>
        <taxon>Aspidochirotida</taxon>
        <taxon>Stichopodidae</taxon>
        <taxon>Apostichopus</taxon>
    </lineage>
</organism>
<gene>
    <name evidence="7" type="ORF">BSL78_10911</name>
</gene>
<dbReference type="GO" id="GO:0016020">
    <property type="term" value="C:membrane"/>
    <property type="evidence" value="ECO:0007669"/>
    <property type="project" value="UniProtKB-SubCell"/>
</dbReference>
<reference evidence="7 8" key="1">
    <citation type="journal article" date="2017" name="PLoS Biol.">
        <title>The sea cucumber genome provides insights into morphological evolution and visceral regeneration.</title>
        <authorList>
            <person name="Zhang X."/>
            <person name="Sun L."/>
            <person name="Yuan J."/>
            <person name="Sun Y."/>
            <person name="Gao Y."/>
            <person name="Zhang L."/>
            <person name="Li S."/>
            <person name="Dai H."/>
            <person name="Hamel J.F."/>
            <person name="Liu C."/>
            <person name="Yu Y."/>
            <person name="Liu S."/>
            <person name="Lin W."/>
            <person name="Guo K."/>
            <person name="Jin S."/>
            <person name="Xu P."/>
            <person name="Storey K.B."/>
            <person name="Huan P."/>
            <person name="Zhang T."/>
            <person name="Zhou Y."/>
            <person name="Zhang J."/>
            <person name="Lin C."/>
            <person name="Li X."/>
            <person name="Xing L."/>
            <person name="Huo D."/>
            <person name="Sun M."/>
            <person name="Wang L."/>
            <person name="Mercier A."/>
            <person name="Li F."/>
            <person name="Yang H."/>
            <person name="Xiang J."/>
        </authorList>
    </citation>
    <scope>NUCLEOTIDE SEQUENCE [LARGE SCALE GENOMIC DNA]</scope>
    <source>
        <strain evidence="7">Shaxun</strain>
        <tissue evidence="7">Muscle</tissue>
    </source>
</reference>
<keyword evidence="4 5" id="KW-0472">Membrane</keyword>
<evidence type="ECO:0000256" key="3">
    <source>
        <dbReference type="ARBA" id="ARBA00022514"/>
    </source>
</evidence>
<protein>
    <recommendedName>
        <fullName evidence="6">THD domain-containing protein</fullName>
    </recommendedName>
</protein>
<evidence type="ECO:0000256" key="1">
    <source>
        <dbReference type="ARBA" id="ARBA00004370"/>
    </source>
</evidence>
<evidence type="ECO:0000256" key="4">
    <source>
        <dbReference type="ARBA" id="ARBA00023136"/>
    </source>
</evidence>
<keyword evidence="3" id="KW-0202">Cytokine</keyword>
<dbReference type="OrthoDB" id="9936525at2759"/>
<evidence type="ECO:0000259" key="6">
    <source>
        <dbReference type="PROSITE" id="PS50049"/>
    </source>
</evidence>
<dbReference type="GO" id="GO:0005615">
    <property type="term" value="C:extracellular space"/>
    <property type="evidence" value="ECO:0007669"/>
    <property type="project" value="UniProtKB-KW"/>
</dbReference>
<dbReference type="PANTHER" id="PTHR11471">
    <property type="entry name" value="TUMOR NECROSIS FACTOR FAMILY MEMBER"/>
    <property type="match status" value="1"/>
</dbReference>
<dbReference type="InterPro" id="IPR008983">
    <property type="entry name" value="Tumour_necrosis_fac-like_dom"/>
</dbReference>
<sequence>MVSQGGEKRPSYFDSASVETGVHMASSSSHSVKSRLQLFWLFAIVVCCMICVVARQQCQIYTIQRELNSLLELEELSDELRDGDMFAENITGSLLGKLTADENNTINSIVSRRRRQTRGSDVSAFAHLVGNGNIVGHSTFLWSDPDSSSNSYSSFGNVQLYKPNRNNAVRAIRVLCAGWYYVYTQIPYFYDSDRHLGHEIVRINSCGRSNPMTVLMTIVNLPNSPAASNNNWKYLGGIVYLAASSHVEVKPSDNDQPIDNYISSSNEARQTGAFFGLYLVKAMSPLDCAVRCNN</sequence>
<evidence type="ECO:0000313" key="8">
    <source>
        <dbReference type="Proteomes" id="UP000230750"/>
    </source>
</evidence>
<keyword evidence="8" id="KW-1185">Reference proteome</keyword>
<evidence type="ECO:0000256" key="2">
    <source>
        <dbReference type="ARBA" id="ARBA00008670"/>
    </source>
</evidence>
<evidence type="ECO:0000256" key="5">
    <source>
        <dbReference type="SAM" id="Phobius"/>
    </source>
</evidence>
<comment type="similarity">
    <text evidence="2">Belongs to the tumor necrosis factor family.</text>
</comment>
<dbReference type="AlphaFoldDB" id="A0A2G8KW29"/>
<dbReference type="Proteomes" id="UP000230750">
    <property type="component" value="Unassembled WGS sequence"/>
</dbReference>
<accession>A0A2G8KW29</accession>
<evidence type="ECO:0000313" key="7">
    <source>
        <dbReference type="EMBL" id="PIK52209.1"/>
    </source>
</evidence>
<feature type="domain" description="THD" evidence="6">
    <location>
        <begin position="124"/>
        <end position="280"/>
    </location>
</feature>
<keyword evidence="5" id="KW-1133">Transmembrane helix</keyword>
<dbReference type="PROSITE" id="PS50049">
    <property type="entry name" value="THD_2"/>
    <property type="match status" value="1"/>
</dbReference>
<dbReference type="SUPFAM" id="SSF49842">
    <property type="entry name" value="TNF-like"/>
    <property type="match status" value="1"/>
</dbReference>
<dbReference type="GO" id="GO:0006955">
    <property type="term" value="P:immune response"/>
    <property type="evidence" value="ECO:0007669"/>
    <property type="project" value="InterPro"/>
</dbReference>
<dbReference type="GO" id="GO:0005125">
    <property type="term" value="F:cytokine activity"/>
    <property type="evidence" value="ECO:0007669"/>
    <property type="project" value="UniProtKB-KW"/>
</dbReference>
<comment type="subcellular location">
    <subcellularLocation>
        <location evidence="1">Membrane</location>
    </subcellularLocation>
</comment>
<name>A0A2G8KW29_STIJA</name>
<dbReference type="Gene3D" id="2.60.120.40">
    <property type="match status" value="1"/>
</dbReference>
<dbReference type="InterPro" id="IPR006052">
    <property type="entry name" value="TNF_dom"/>
</dbReference>
<keyword evidence="5" id="KW-0812">Transmembrane</keyword>
<comment type="caution">
    <text evidence="7">The sequence shown here is derived from an EMBL/GenBank/DDBJ whole genome shotgun (WGS) entry which is preliminary data.</text>
</comment>
<dbReference type="PANTHER" id="PTHR11471:SF13">
    <property type="entry name" value="TNF FAMILY PROFILE DOMAIN-CONTAINING PROTEIN"/>
    <property type="match status" value="1"/>
</dbReference>
<dbReference type="EMBL" id="MRZV01000339">
    <property type="protein sequence ID" value="PIK52209.1"/>
    <property type="molecule type" value="Genomic_DNA"/>
</dbReference>
<dbReference type="GO" id="GO:0005164">
    <property type="term" value="F:tumor necrosis factor receptor binding"/>
    <property type="evidence" value="ECO:0007669"/>
    <property type="project" value="InterPro"/>
</dbReference>